<dbReference type="EMBL" id="CAEZZB010000028">
    <property type="protein sequence ID" value="CAB4742632.1"/>
    <property type="molecule type" value="Genomic_DNA"/>
</dbReference>
<keyword evidence="1" id="KW-1133">Transmembrane helix</keyword>
<evidence type="ECO:0000313" key="4">
    <source>
        <dbReference type="EMBL" id="CAB4661247.1"/>
    </source>
</evidence>
<dbReference type="Gene3D" id="3.30.565.10">
    <property type="entry name" value="Histidine kinase-like ATPase, C-terminal domain"/>
    <property type="match status" value="1"/>
</dbReference>
<organism evidence="3">
    <name type="scientific">freshwater metagenome</name>
    <dbReference type="NCBI Taxonomy" id="449393"/>
    <lineage>
        <taxon>unclassified sequences</taxon>
        <taxon>metagenomes</taxon>
        <taxon>ecological metagenomes</taxon>
    </lineage>
</organism>
<feature type="transmembrane region" description="Helical" evidence="1">
    <location>
        <begin position="76"/>
        <end position="95"/>
    </location>
</feature>
<dbReference type="AlphaFoldDB" id="A0A6J6GHN3"/>
<feature type="transmembrane region" description="Helical" evidence="1">
    <location>
        <begin position="348"/>
        <end position="368"/>
    </location>
</feature>
<proteinExistence type="predicted"/>
<dbReference type="EMBL" id="CAEZUG010000087">
    <property type="protein sequence ID" value="CAB4600832.1"/>
    <property type="molecule type" value="Genomic_DNA"/>
</dbReference>
<evidence type="ECO:0000256" key="1">
    <source>
        <dbReference type="SAM" id="Phobius"/>
    </source>
</evidence>
<sequence length="574" mass="64200">MRGRFLNKELLCGRHALDLGPYYFFAPVTILLNPIVDGSFKSPVDSALWIFSGIIPFLLLLALVKLLQVVLIRKISFFPFPVWLILTIGAGLGLFKSLTSFEFERILQLHEGFEITIASRILSGVGAWIFIVPGFAMISNYMELTKARRLVVMERLVTAEALKSSNEAILEQTKLAARAAIEGEVTELLKVTLEEIDESKGKTLEKQYRIIAAVLTHAAENLIRPLSHELMSERRLDFPAPRIWQIFLSSINRPILPIIPILVATNISVATLAIREVVPFSTLLIMCLLQSALVWITVLFILKLTWRFNHFGQVALFTGILFIVVADRIGLILLGINGYRFSQDQRILLNFLWFFSIFLVVSFLAQLFRGENEVEFFVEQMINSKIIDQKLIADETLRVKHDIARYLHGNLQSRIMSLGLTLELNKNQDQASLDSALTLAQSLLQSPFAEYLELHDRTLNEEVEFNCGKWHGLLGIETEIEDIDSQLSFAQKRAIGAALEEALANALRHGYASTVKIRIFKADGGVSVQVLDDGVGPRAGGAGLGSKLYDSVASGGWTLQHRPDGNGTILEMRL</sequence>
<reference evidence="3" key="1">
    <citation type="submission" date="2020-05" db="EMBL/GenBank/DDBJ databases">
        <authorList>
            <person name="Chiriac C."/>
            <person name="Salcher M."/>
            <person name="Ghai R."/>
            <person name="Kavagutti S V."/>
        </authorList>
    </citation>
    <scope>NUCLEOTIDE SEQUENCE</scope>
</reference>
<feature type="domain" description="Histidine kinase/HSP90-like ATPase" evidence="2">
    <location>
        <begin position="486"/>
        <end position="538"/>
    </location>
</feature>
<feature type="transmembrane region" description="Helical" evidence="1">
    <location>
        <begin position="21"/>
        <end position="40"/>
    </location>
</feature>
<feature type="transmembrane region" description="Helical" evidence="1">
    <location>
        <begin position="46"/>
        <end position="64"/>
    </location>
</feature>
<dbReference type="InterPro" id="IPR003594">
    <property type="entry name" value="HATPase_dom"/>
</dbReference>
<dbReference type="EMBL" id="CAEZWQ010000050">
    <property type="protein sequence ID" value="CAB4661247.1"/>
    <property type="molecule type" value="Genomic_DNA"/>
</dbReference>
<feature type="transmembrane region" description="Helical" evidence="1">
    <location>
        <begin position="280"/>
        <end position="302"/>
    </location>
</feature>
<keyword evidence="1" id="KW-0812">Transmembrane</keyword>
<protein>
    <submittedName>
        <fullName evidence="3">Unannotated protein</fullName>
    </submittedName>
</protein>
<feature type="transmembrane region" description="Helical" evidence="1">
    <location>
        <begin position="314"/>
        <end position="336"/>
    </location>
</feature>
<name>A0A6J6GHN3_9ZZZZ</name>
<evidence type="ECO:0000313" key="3">
    <source>
        <dbReference type="EMBL" id="CAB4600832.1"/>
    </source>
</evidence>
<accession>A0A6J6GHN3</accession>
<evidence type="ECO:0000259" key="2">
    <source>
        <dbReference type="Pfam" id="PF13581"/>
    </source>
</evidence>
<keyword evidence="1" id="KW-0472">Membrane</keyword>
<dbReference type="Pfam" id="PF13581">
    <property type="entry name" value="HATPase_c_2"/>
    <property type="match status" value="1"/>
</dbReference>
<dbReference type="InterPro" id="IPR036890">
    <property type="entry name" value="HATPase_C_sf"/>
</dbReference>
<gene>
    <name evidence="3" type="ORF">UFOPK1795_01171</name>
    <name evidence="4" type="ORF">UFOPK2275_00552</name>
    <name evidence="5" type="ORF">UFOPK2816_00382</name>
</gene>
<dbReference type="SUPFAM" id="SSF55874">
    <property type="entry name" value="ATPase domain of HSP90 chaperone/DNA topoisomerase II/histidine kinase"/>
    <property type="match status" value="1"/>
</dbReference>
<feature type="transmembrane region" description="Helical" evidence="1">
    <location>
        <begin position="115"/>
        <end position="138"/>
    </location>
</feature>
<evidence type="ECO:0000313" key="5">
    <source>
        <dbReference type="EMBL" id="CAB4742632.1"/>
    </source>
</evidence>